<reference evidence="2 3" key="1">
    <citation type="submission" date="2019-08" db="EMBL/GenBank/DDBJ databases">
        <title>Whole genome of Aphis craccivora.</title>
        <authorList>
            <person name="Voronova N.V."/>
            <person name="Shulinski R.S."/>
            <person name="Bandarenka Y.V."/>
            <person name="Zhorov D.G."/>
            <person name="Warner D."/>
        </authorList>
    </citation>
    <scope>NUCLEOTIDE SEQUENCE [LARGE SCALE GENOMIC DNA]</scope>
    <source>
        <strain evidence="2">180601</strain>
        <tissue evidence="2">Whole Body</tissue>
    </source>
</reference>
<feature type="transmembrane region" description="Helical" evidence="1">
    <location>
        <begin position="210"/>
        <end position="226"/>
    </location>
</feature>
<proteinExistence type="predicted"/>
<dbReference type="EMBL" id="VUJU01012740">
    <property type="protein sequence ID" value="KAF0706888.1"/>
    <property type="molecule type" value="Genomic_DNA"/>
</dbReference>
<protein>
    <submittedName>
        <fullName evidence="2">Uncharacterized protein</fullName>
    </submittedName>
</protein>
<keyword evidence="1" id="KW-0812">Transmembrane</keyword>
<evidence type="ECO:0000256" key="1">
    <source>
        <dbReference type="SAM" id="Phobius"/>
    </source>
</evidence>
<feature type="transmembrane region" description="Helical" evidence="1">
    <location>
        <begin position="170"/>
        <end position="190"/>
    </location>
</feature>
<dbReference type="Proteomes" id="UP000478052">
    <property type="component" value="Unassembled WGS sequence"/>
</dbReference>
<evidence type="ECO:0000313" key="2">
    <source>
        <dbReference type="EMBL" id="KAF0706888.1"/>
    </source>
</evidence>
<name>A0A6G0VRE5_APHCR</name>
<accession>A0A6G0VRE5</accession>
<evidence type="ECO:0000313" key="3">
    <source>
        <dbReference type="Proteomes" id="UP000478052"/>
    </source>
</evidence>
<gene>
    <name evidence="2" type="ORF">FWK35_00023720</name>
</gene>
<dbReference type="AlphaFoldDB" id="A0A6G0VRE5"/>
<comment type="caution">
    <text evidence="2">The sequence shown here is derived from an EMBL/GenBank/DDBJ whole genome shotgun (WGS) entry which is preliminary data.</text>
</comment>
<keyword evidence="3" id="KW-1185">Reference proteome</keyword>
<keyword evidence="1" id="KW-1133">Transmembrane helix</keyword>
<sequence length="244" mass="28557">MIVLLNMYFLLENDFFRLSVKVEPHGLQGKCFTLQGDQTRLNFFHHPEKRGATGFILQGNFYTTRGPDPLKLFSFTLEKWSQKPQITTTNLLTMFIEQELAYNVDLDEVIETFKTLRPAVERLDKFGLINIFCPPPCQAGLYPPLFFFSSVYHSTTSNGDFLQLFPVMRVINWCIINFFFLNLGMVRITLHSGEHLELKMEEDISLAPTFFYRFIPYIAGGFVILHDRQFEFCNEKEIMTFINR</sequence>
<keyword evidence="1" id="KW-0472">Membrane</keyword>
<organism evidence="2 3">
    <name type="scientific">Aphis craccivora</name>
    <name type="common">Cowpea aphid</name>
    <dbReference type="NCBI Taxonomy" id="307492"/>
    <lineage>
        <taxon>Eukaryota</taxon>
        <taxon>Metazoa</taxon>
        <taxon>Ecdysozoa</taxon>
        <taxon>Arthropoda</taxon>
        <taxon>Hexapoda</taxon>
        <taxon>Insecta</taxon>
        <taxon>Pterygota</taxon>
        <taxon>Neoptera</taxon>
        <taxon>Paraneoptera</taxon>
        <taxon>Hemiptera</taxon>
        <taxon>Sternorrhyncha</taxon>
        <taxon>Aphidomorpha</taxon>
        <taxon>Aphidoidea</taxon>
        <taxon>Aphididae</taxon>
        <taxon>Aphidini</taxon>
        <taxon>Aphis</taxon>
        <taxon>Aphis</taxon>
    </lineage>
</organism>